<reference evidence="2" key="1">
    <citation type="journal article" date="2019" name="Int. J. Syst. Evol. Microbiol.">
        <title>The Global Catalogue of Microorganisms (GCM) 10K type strain sequencing project: providing services to taxonomists for standard genome sequencing and annotation.</title>
        <authorList>
            <consortium name="The Broad Institute Genomics Platform"/>
            <consortium name="The Broad Institute Genome Sequencing Center for Infectious Disease"/>
            <person name="Wu L."/>
            <person name="Ma J."/>
        </authorList>
    </citation>
    <scope>NUCLEOTIDE SEQUENCE [LARGE SCALE GENOMIC DNA]</scope>
    <source>
        <strain evidence="2">NBRC 101365</strain>
    </source>
</reference>
<dbReference type="EMBL" id="BSPC01000064">
    <property type="protein sequence ID" value="GLS22598.1"/>
    <property type="molecule type" value="Genomic_DNA"/>
</dbReference>
<protein>
    <recommendedName>
        <fullName evidence="3">Transposase</fullName>
    </recommendedName>
</protein>
<dbReference type="Proteomes" id="UP001156882">
    <property type="component" value="Unassembled WGS sequence"/>
</dbReference>
<evidence type="ECO:0008006" key="3">
    <source>
        <dbReference type="Google" id="ProtNLM"/>
    </source>
</evidence>
<evidence type="ECO:0000313" key="2">
    <source>
        <dbReference type="Proteomes" id="UP001156882"/>
    </source>
</evidence>
<comment type="caution">
    <text evidence="1">The sequence shown here is derived from an EMBL/GenBank/DDBJ whole genome shotgun (WGS) entry which is preliminary data.</text>
</comment>
<proteinExistence type="predicted"/>
<organism evidence="1 2">
    <name type="scientific">Labrys miyagiensis</name>
    <dbReference type="NCBI Taxonomy" id="346912"/>
    <lineage>
        <taxon>Bacteria</taxon>
        <taxon>Pseudomonadati</taxon>
        <taxon>Pseudomonadota</taxon>
        <taxon>Alphaproteobacteria</taxon>
        <taxon>Hyphomicrobiales</taxon>
        <taxon>Xanthobacteraceae</taxon>
        <taxon>Labrys</taxon>
    </lineage>
</organism>
<keyword evidence="2" id="KW-1185">Reference proteome</keyword>
<gene>
    <name evidence="1" type="ORF">GCM10007874_56180</name>
</gene>
<accession>A0ABQ6CS38</accession>
<sequence length="52" mass="5937">MKCLAPSWRTDFPQRYRAPARKGAPVEHDVLVHEIAIGLDRCVYNWTIAAGR</sequence>
<name>A0ABQ6CS38_9HYPH</name>
<evidence type="ECO:0000313" key="1">
    <source>
        <dbReference type="EMBL" id="GLS22598.1"/>
    </source>
</evidence>